<proteinExistence type="predicted"/>
<dbReference type="Pfam" id="PF16220">
    <property type="entry name" value="DUF4880"/>
    <property type="match status" value="1"/>
</dbReference>
<organism evidence="3 4">
    <name type="scientific">Ensifer oleiphilus</name>
    <dbReference type="NCBI Taxonomy" id="2742698"/>
    <lineage>
        <taxon>Bacteria</taxon>
        <taxon>Pseudomonadati</taxon>
        <taxon>Pseudomonadota</taxon>
        <taxon>Alphaproteobacteria</taxon>
        <taxon>Hyphomicrobiales</taxon>
        <taxon>Rhizobiaceae</taxon>
        <taxon>Sinorhizobium/Ensifer group</taxon>
        <taxon>Ensifer</taxon>
    </lineage>
</organism>
<dbReference type="EMBL" id="JABWDU010000018">
    <property type="protein sequence ID" value="NVD43349.1"/>
    <property type="molecule type" value="Genomic_DNA"/>
</dbReference>
<dbReference type="RefSeq" id="WP_176356669.1">
    <property type="nucleotide sequence ID" value="NZ_JABWDU010000018.1"/>
</dbReference>
<dbReference type="InterPro" id="IPR012373">
    <property type="entry name" value="Ferrdict_sens_TM"/>
</dbReference>
<accession>A0A7Y6URR6</accession>
<comment type="caution">
    <text evidence="3">The sequence shown here is derived from an EMBL/GenBank/DDBJ whole genome shotgun (WGS) entry which is preliminary data.</text>
</comment>
<dbReference type="Proteomes" id="UP000520198">
    <property type="component" value="Unassembled WGS sequence"/>
</dbReference>
<evidence type="ECO:0000259" key="2">
    <source>
        <dbReference type="Pfam" id="PF16220"/>
    </source>
</evidence>
<protein>
    <submittedName>
        <fullName evidence="3">FecR family protein</fullName>
    </submittedName>
</protein>
<dbReference type="GO" id="GO:0016989">
    <property type="term" value="F:sigma factor antagonist activity"/>
    <property type="evidence" value="ECO:0007669"/>
    <property type="project" value="TreeGrafter"/>
</dbReference>
<dbReference type="PANTHER" id="PTHR30273">
    <property type="entry name" value="PERIPLASMIC SIGNAL SENSOR AND SIGMA FACTOR ACTIVATOR FECR-RELATED"/>
    <property type="match status" value="1"/>
</dbReference>
<feature type="domain" description="FecR N-terminal" evidence="2">
    <location>
        <begin position="11"/>
        <end position="48"/>
    </location>
</feature>
<dbReference type="Pfam" id="PF04773">
    <property type="entry name" value="FecR"/>
    <property type="match status" value="1"/>
</dbReference>
<dbReference type="Gene3D" id="3.55.50.30">
    <property type="match status" value="1"/>
</dbReference>
<reference evidence="3 4" key="1">
    <citation type="submission" date="2020-06" db="EMBL/GenBank/DDBJ databases">
        <authorList>
            <person name="Grouzdev D.S."/>
        </authorList>
    </citation>
    <scope>NUCLEOTIDE SEQUENCE [LARGE SCALE GENOMIC DNA]</scope>
    <source>
        <strain evidence="3 4">HO-A22</strain>
    </source>
</reference>
<keyword evidence="4" id="KW-1185">Reference proteome</keyword>
<dbReference type="InterPro" id="IPR006860">
    <property type="entry name" value="FecR"/>
</dbReference>
<feature type="domain" description="FecR protein" evidence="1">
    <location>
        <begin position="109"/>
        <end position="200"/>
    </location>
</feature>
<evidence type="ECO:0000313" key="3">
    <source>
        <dbReference type="EMBL" id="NVD43349.1"/>
    </source>
</evidence>
<evidence type="ECO:0000313" key="4">
    <source>
        <dbReference type="Proteomes" id="UP000520198"/>
    </source>
</evidence>
<dbReference type="InterPro" id="IPR032623">
    <property type="entry name" value="FecR_N"/>
</dbReference>
<dbReference type="Gene3D" id="2.60.120.1440">
    <property type="match status" value="1"/>
</dbReference>
<dbReference type="PANTHER" id="PTHR30273:SF2">
    <property type="entry name" value="PROTEIN FECR"/>
    <property type="match status" value="1"/>
</dbReference>
<sequence length="311" mass="33116">MLDEDFEALKREATAWIVRITSGGATTEDADALLAWRARSAAHEEAFQVSARLWKNLGPALGQSKKAHAGVLTRRSFLAAGSLAASVAGAGLVLSELGFLPTVGAMLADYATGIGEQRTVQLPDGSTMTLDGGTTLSADFSSSARHLELTSGAAVFDVVSDPARPFVVTAANGKTTAMGTSFSVKHGDDDISVECLRGRISVQCLADSYLVDGEAISYSQQGLGEKVTTDAETAAAWRQGLLIFKDRSLADVVSDLNRHRRGKVMIARSDLRARRVSGVFHLNRPDEILVHLEETLQVRPVNLVGGIVLLR</sequence>
<dbReference type="AlphaFoldDB" id="A0A7Y6URR6"/>
<dbReference type="PIRSF" id="PIRSF018266">
    <property type="entry name" value="FecR"/>
    <property type="match status" value="1"/>
</dbReference>
<evidence type="ECO:0000259" key="1">
    <source>
        <dbReference type="Pfam" id="PF04773"/>
    </source>
</evidence>
<name>A0A7Y6URR6_9HYPH</name>
<gene>
    <name evidence="3" type="ORF">HT585_31290</name>
</gene>